<accession>A0A8X8Z9M9</accession>
<name>A0A8X8Z9M9_SALSN</name>
<evidence type="ECO:0000313" key="3">
    <source>
        <dbReference type="Proteomes" id="UP000298416"/>
    </source>
</evidence>
<comment type="caution">
    <text evidence="2">The sequence shown here is derived from an EMBL/GenBank/DDBJ whole genome shotgun (WGS) entry which is preliminary data.</text>
</comment>
<organism evidence="2">
    <name type="scientific">Salvia splendens</name>
    <name type="common">Scarlet sage</name>
    <dbReference type="NCBI Taxonomy" id="180675"/>
    <lineage>
        <taxon>Eukaryota</taxon>
        <taxon>Viridiplantae</taxon>
        <taxon>Streptophyta</taxon>
        <taxon>Embryophyta</taxon>
        <taxon>Tracheophyta</taxon>
        <taxon>Spermatophyta</taxon>
        <taxon>Magnoliopsida</taxon>
        <taxon>eudicotyledons</taxon>
        <taxon>Gunneridae</taxon>
        <taxon>Pentapetalae</taxon>
        <taxon>asterids</taxon>
        <taxon>lamiids</taxon>
        <taxon>Lamiales</taxon>
        <taxon>Lamiaceae</taxon>
        <taxon>Nepetoideae</taxon>
        <taxon>Mentheae</taxon>
        <taxon>Salviinae</taxon>
        <taxon>Salvia</taxon>
        <taxon>Salvia subgen. Calosphace</taxon>
        <taxon>core Calosphace</taxon>
    </lineage>
</organism>
<feature type="domain" description="Poor homologous synapsis 1 PH" evidence="1">
    <location>
        <begin position="94"/>
        <end position="119"/>
    </location>
</feature>
<dbReference type="InterPro" id="IPR057619">
    <property type="entry name" value="PH_PHS1"/>
</dbReference>
<protein>
    <recommendedName>
        <fullName evidence="1">Poor homologous synapsis 1 PH domain-containing protein</fullName>
    </recommendedName>
</protein>
<dbReference type="Proteomes" id="UP000298416">
    <property type="component" value="Unassembled WGS sequence"/>
</dbReference>
<gene>
    <name evidence="2" type="ORF">SASPL_142633</name>
</gene>
<reference evidence="2" key="2">
    <citation type="submission" date="2020-08" db="EMBL/GenBank/DDBJ databases">
        <title>Plant Genome Project.</title>
        <authorList>
            <person name="Zhang R.-G."/>
        </authorList>
    </citation>
    <scope>NUCLEOTIDE SEQUENCE</scope>
    <source>
        <strain evidence="2">Huo1</strain>
        <tissue evidence="2">Leaf</tissue>
    </source>
</reference>
<dbReference type="Pfam" id="PF25349">
    <property type="entry name" value="PH_PHS1"/>
    <property type="match status" value="1"/>
</dbReference>
<keyword evidence="3" id="KW-1185">Reference proteome</keyword>
<reference evidence="2" key="1">
    <citation type="submission" date="2018-01" db="EMBL/GenBank/DDBJ databases">
        <authorList>
            <person name="Mao J.F."/>
        </authorList>
    </citation>
    <scope>NUCLEOTIDE SEQUENCE</scope>
    <source>
        <strain evidence="2">Huo1</strain>
        <tissue evidence="2">Leaf</tissue>
    </source>
</reference>
<sequence>MAGSALAITITNKESANQAFDVWQVSSTAAHPLLIALILFRCRFRSIASAAPRFSRPPPHPSSSSTRELSGMDGAVFALSLDQKPLSCFTSRSSWPQISCLSGFQARGSGAIFLSYKDVTFLTKSNRKSNHIFRIVGEDAKDDNSRAIDFSLAVESSVNKLVTSYENETQRYIDIFTEAMVSCNTHNQCNSRFKAHLKLQRQAVYPPSFTQFIISYCPAVAEGHLSSRLMHRSLIIWEQLEI</sequence>
<evidence type="ECO:0000259" key="1">
    <source>
        <dbReference type="Pfam" id="PF25349"/>
    </source>
</evidence>
<dbReference type="EMBL" id="PNBA02000016">
    <property type="protein sequence ID" value="KAG6396482.1"/>
    <property type="molecule type" value="Genomic_DNA"/>
</dbReference>
<evidence type="ECO:0000313" key="2">
    <source>
        <dbReference type="EMBL" id="KAG6396482.1"/>
    </source>
</evidence>
<dbReference type="AlphaFoldDB" id="A0A8X8Z9M9"/>
<proteinExistence type="predicted"/>